<name>A0A8S1CIM0_9INSE</name>
<dbReference type="Proteomes" id="UP000494165">
    <property type="component" value="Unassembled WGS sequence"/>
</dbReference>
<proteinExistence type="predicted"/>
<feature type="domain" description="Ras-GEF" evidence="5">
    <location>
        <begin position="114"/>
        <end position="369"/>
    </location>
</feature>
<dbReference type="PANTHER" id="PTHR23113">
    <property type="entry name" value="GUANINE NUCLEOTIDE EXCHANGE FACTOR"/>
    <property type="match status" value="1"/>
</dbReference>
<dbReference type="SUPFAM" id="SSF50729">
    <property type="entry name" value="PH domain-like"/>
    <property type="match status" value="1"/>
</dbReference>
<evidence type="ECO:0000256" key="1">
    <source>
        <dbReference type="ARBA" id="ARBA00022658"/>
    </source>
</evidence>
<dbReference type="PROSITE" id="PS50009">
    <property type="entry name" value="RASGEF_CAT"/>
    <property type="match status" value="1"/>
</dbReference>
<dbReference type="GO" id="GO:0007265">
    <property type="term" value="P:Ras protein signal transduction"/>
    <property type="evidence" value="ECO:0007669"/>
    <property type="project" value="TreeGrafter"/>
</dbReference>
<dbReference type="PROSITE" id="PS50003">
    <property type="entry name" value="PH_DOMAIN"/>
    <property type="match status" value="1"/>
</dbReference>
<dbReference type="OrthoDB" id="10254377at2759"/>
<evidence type="ECO:0000313" key="7">
    <source>
        <dbReference type="Proteomes" id="UP000494165"/>
    </source>
</evidence>
<evidence type="ECO:0000256" key="3">
    <source>
        <dbReference type="SAM" id="MobiDB-lite"/>
    </source>
</evidence>
<dbReference type="InterPro" id="IPR023578">
    <property type="entry name" value="Ras_GEF_dom_sf"/>
</dbReference>
<evidence type="ECO:0000259" key="5">
    <source>
        <dbReference type="PROSITE" id="PS50009"/>
    </source>
</evidence>
<organism evidence="6 7">
    <name type="scientific">Cloeon dipterum</name>
    <dbReference type="NCBI Taxonomy" id="197152"/>
    <lineage>
        <taxon>Eukaryota</taxon>
        <taxon>Metazoa</taxon>
        <taxon>Ecdysozoa</taxon>
        <taxon>Arthropoda</taxon>
        <taxon>Hexapoda</taxon>
        <taxon>Insecta</taxon>
        <taxon>Pterygota</taxon>
        <taxon>Palaeoptera</taxon>
        <taxon>Ephemeroptera</taxon>
        <taxon>Pisciforma</taxon>
        <taxon>Baetidae</taxon>
        <taxon>Cloeon</taxon>
    </lineage>
</organism>
<dbReference type="Pfam" id="PF00169">
    <property type="entry name" value="PH"/>
    <property type="match status" value="1"/>
</dbReference>
<dbReference type="SUPFAM" id="SSF48366">
    <property type="entry name" value="Ras GEF"/>
    <property type="match status" value="1"/>
</dbReference>
<dbReference type="GO" id="GO:0005886">
    <property type="term" value="C:plasma membrane"/>
    <property type="evidence" value="ECO:0007669"/>
    <property type="project" value="TreeGrafter"/>
</dbReference>
<dbReference type="InterPro" id="IPR036964">
    <property type="entry name" value="RASGEF_cat_dom_sf"/>
</dbReference>
<evidence type="ECO:0000256" key="2">
    <source>
        <dbReference type="PROSITE-ProRule" id="PRU00168"/>
    </source>
</evidence>
<dbReference type="Gene3D" id="2.30.29.30">
    <property type="entry name" value="Pleckstrin-homology domain (PH domain)/Phosphotyrosine-binding domain (PTB)"/>
    <property type="match status" value="1"/>
</dbReference>
<accession>A0A8S1CIM0</accession>
<gene>
    <name evidence="6" type="ORF">CLODIP_2_CD06831</name>
</gene>
<sequence>MAKMRYSEMPTDYSCDNLAAMRINEDQLDSCWSQKTSLHKIIPIRRDSSVNELKHLSIYKSPFCGTPELEVNTSVNYHSSSLPRCPPIHKSHSLPRGCEERCCESIQFNILQVPPEDFASQLTRLDMETFRSISPEELSSCAWSKKNKLQVAPNIVAFTRRFNHVSIDLTSDGLGVSYFHSPQVNFWTVEEVLSGDSPKKRAEVLGHFIKIAKKLHELNNLHSLFAIISSLQCASVFRLAKTWSYLSKKERQTFDKLADVFSDKNNWGNLREHMESLKLPCIPYLGLFLTDLVYIDYAHPHSGGLESEQRQLKMNNILRVISNYQQSDYSHLHALPHIQEYLGSKQYIEELQKFKEDDQYKRSLKLEPPSPVPSSSSSKESVSDAMAQPGRGSAASLNNSPSRGTGSMRLSSAPVKFVPGHRKSRSLGTKFRSTSLPRNFHKQGGSHLCSARPSLGTCVFRACHMGNPEDCGIDNPRHSTGDRHLLDDSFIEEHLEIREEEHHLKDDRLAEDEDCGLLLKNGSPLNELGMSVDENCQMQGLLRRKTVVKEGRKPAVSSWQKHWIQLWGHSLLFFAPKSFKGFSNDHRSDYKRDPCKAKSILGWTVTISDNTAQPDFQLTDSAGGNVYKFKAPSRSEALKWYCYLQHAIKGGKEKPLPANLMSFE</sequence>
<evidence type="ECO:0000313" key="6">
    <source>
        <dbReference type="EMBL" id="CAB3368337.1"/>
    </source>
</evidence>
<keyword evidence="1 2" id="KW-0344">Guanine-nucleotide releasing factor</keyword>
<keyword evidence="7" id="KW-1185">Reference proteome</keyword>
<reference evidence="6 7" key="1">
    <citation type="submission" date="2020-04" db="EMBL/GenBank/DDBJ databases">
        <authorList>
            <person name="Alioto T."/>
            <person name="Alioto T."/>
            <person name="Gomez Garrido J."/>
        </authorList>
    </citation>
    <scope>NUCLEOTIDE SEQUENCE [LARGE SCALE GENOMIC DNA]</scope>
</reference>
<dbReference type="GO" id="GO:0005085">
    <property type="term" value="F:guanyl-nucleotide exchange factor activity"/>
    <property type="evidence" value="ECO:0007669"/>
    <property type="project" value="UniProtKB-KW"/>
</dbReference>
<dbReference type="Gene3D" id="1.10.840.10">
    <property type="entry name" value="Ras guanine-nucleotide exchange factors catalytic domain"/>
    <property type="match status" value="1"/>
</dbReference>
<dbReference type="InterPro" id="IPR011993">
    <property type="entry name" value="PH-like_dom_sf"/>
</dbReference>
<feature type="compositionally biased region" description="Polar residues" evidence="3">
    <location>
        <begin position="395"/>
        <end position="410"/>
    </location>
</feature>
<feature type="domain" description="PH" evidence="4">
    <location>
        <begin position="535"/>
        <end position="649"/>
    </location>
</feature>
<feature type="region of interest" description="Disordered" evidence="3">
    <location>
        <begin position="364"/>
        <end position="428"/>
    </location>
</feature>
<dbReference type="InterPro" id="IPR008937">
    <property type="entry name" value="Ras-like_GEF"/>
</dbReference>
<dbReference type="PANTHER" id="PTHR23113:SF368">
    <property type="entry name" value="CELL DIVISION CONTROL PROTEIN 25"/>
    <property type="match status" value="1"/>
</dbReference>
<dbReference type="InterPro" id="IPR001895">
    <property type="entry name" value="RASGEF_cat_dom"/>
</dbReference>
<protein>
    <recommendedName>
        <fullName evidence="8">Ras-GEF domain-containing protein</fullName>
    </recommendedName>
</protein>
<dbReference type="SMART" id="SM00233">
    <property type="entry name" value="PH"/>
    <property type="match status" value="1"/>
</dbReference>
<evidence type="ECO:0008006" key="8">
    <source>
        <dbReference type="Google" id="ProtNLM"/>
    </source>
</evidence>
<dbReference type="EMBL" id="CADEPI010000037">
    <property type="protein sequence ID" value="CAB3368337.1"/>
    <property type="molecule type" value="Genomic_DNA"/>
</dbReference>
<dbReference type="AlphaFoldDB" id="A0A8S1CIM0"/>
<evidence type="ECO:0000259" key="4">
    <source>
        <dbReference type="PROSITE" id="PS50003"/>
    </source>
</evidence>
<dbReference type="InterPro" id="IPR001849">
    <property type="entry name" value="PH_domain"/>
</dbReference>
<dbReference type="SMART" id="SM00147">
    <property type="entry name" value="RasGEF"/>
    <property type="match status" value="1"/>
</dbReference>
<dbReference type="Pfam" id="PF00617">
    <property type="entry name" value="RasGEF"/>
    <property type="match status" value="1"/>
</dbReference>
<dbReference type="CDD" id="cd00155">
    <property type="entry name" value="RasGEF"/>
    <property type="match status" value="1"/>
</dbReference>
<comment type="caution">
    <text evidence="6">The sequence shown here is derived from an EMBL/GenBank/DDBJ whole genome shotgun (WGS) entry which is preliminary data.</text>
</comment>